<dbReference type="InterPro" id="IPR043502">
    <property type="entry name" value="DNA/RNA_pol_sf"/>
</dbReference>
<keyword evidence="5" id="KW-0378">Hydrolase</keyword>
<dbReference type="GO" id="GO:0016787">
    <property type="term" value="F:hydrolase activity"/>
    <property type="evidence" value="ECO:0007669"/>
    <property type="project" value="UniProtKB-KW"/>
</dbReference>
<dbReference type="Proteomes" id="UP000593561">
    <property type="component" value="Unassembled WGS sequence"/>
</dbReference>
<keyword evidence="4" id="KW-0255">Endonuclease</keyword>
<evidence type="ECO:0000256" key="2">
    <source>
        <dbReference type="ARBA" id="ARBA00022695"/>
    </source>
</evidence>
<evidence type="ECO:0000256" key="4">
    <source>
        <dbReference type="ARBA" id="ARBA00022759"/>
    </source>
</evidence>
<name>A0A7J8QUG2_GOSDV</name>
<evidence type="ECO:0000256" key="6">
    <source>
        <dbReference type="ARBA" id="ARBA00022918"/>
    </source>
</evidence>
<evidence type="ECO:0000313" key="8">
    <source>
        <dbReference type="EMBL" id="MBA0605178.1"/>
    </source>
</evidence>
<accession>A0A7J8QUG2</accession>
<proteinExistence type="predicted"/>
<dbReference type="GO" id="GO:0003964">
    <property type="term" value="F:RNA-directed DNA polymerase activity"/>
    <property type="evidence" value="ECO:0007669"/>
    <property type="project" value="UniProtKB-KW"/>
</dbReference>
<dbReference type="EMBL" id="JABFAC010000001">
    <property type="protein sequence ID" value="MBA0605178.1"/>
    <property type="molecule type" value="Genomic_DNA"/>
</dbReference>
<dbReference type="GO" id="GO:0004519">
    <property type="term" value="F:endonuclease activity"/>
    <property type="evidence" value="ECO:0007669"/>
    <property type="project" value="UniProtKB-KW"/>
</dbReference>
<reference evidence="8 9" key="1">
    <citation type="journal article" date="2019" name="Genome Biol. Evol.">
        <title>Insights into the evolution of the New World diploid cottons (Gossypium, subgenus Houzingenia) based on genome sequencing.</title>
        <authorList>
            <person name="Grover C.E."/>
            <person name="Arick M.A. 2nd"/>
            <person name="Thrash A."/>
            <person name="Conover J.L."/>
            <person name="Sanders W.S."/>
            <person name="Peterson D.G."/>
            <person name="Frelichowski J.E."/>
            <person name="Scheffler J.A."/>
            <person name="Scheffler B.E."/>
            <person name="Wendel J.F."/>
        </authorList>
    </citation>
    <scope>NUCLEOTIDE SEQUENCE [LARGE SCALE GENOMIC DNA]</scope>
    <source>
        <strain evidence="8">27</strain>
        <tissue evidence="8">Leaf</tissue>
    </source>
</reference>
<evidence type="ECO:0000256" key="1">
    <source>
        <dbReference type="ARBA" id="ARBA00022679"/>
    </source>
</evidence>
<dbReference type="Pfam" id="PF17917">
    <property type="entry name" value="RT_RNaseH"/>
    <property type="match status" value="1"/>
</dbReference>
<feature type="non-terminal residue" evidence="8">
    <location>
        <position position="1"/>
    </location>
</feature>
<comment type="caution">
    <text evidence="8">The sequence shown here is derived from an EMBL/GenBank/DDBJ whole genome shotgun (WGS) entry which is preliminary data.</text>
</comment>
<keyword evidence="9" id="KW-1185">Reference proteome</keyword>
<evidence type="ECO:0000256" key="5">
    <source>
        <dbReference type="ARBA" id="ARBA00022801"/>
    </source>
</evidence>
<organism evidence="8 9">
    <name type="scientific">Gossypium davidsonii</name>
    <name type="common">Davidson's cotton</name>
    <name type="synonym">Gossypium klotzschianum subsp. davidsonii</name>
    <dbReference type="NCBI Taxonomy" id="34287"/>
    <lineage>
        <taxon>Eukaryota</taxon>
        <taxon>Viridiplantae</taxon>
        <taxon>Streptophyta</taxon>
        <taxon>Embryophyta</taxon>
        <taxon>Tracheophyta</taxon>
        <taxon>Spermatophyta</taxon>
        <taxon>Magnoliopsida</taxon>
        <taxon>eudicotyledons</taxon>
        <taxon>Gunneridae</taxon>
        <taxon>Pentapetalae</taxon>
        <taxon>rosids</taxon>
        <taxon>malvids</taxon>
        <taxon>Malvales</taxon>
        <taxon>Malvaceae</taxon>
        <taxon>Malvoideae</taxon>
        <taxon>Gossypium</taxon>
    </lineage>
</organism>
<sequence length="281" mass="33414">QLINIEEPFFFVEKYGKRQLCGYKSGRFTNAEIHYHSTFKEILAVKRGISKFEFHLIGHYFLVEMDMFSFPKMLKFKQKEIPHPQLLRWSEWFSKYSFDVKHIKGKTNVLADILIRPIESFMMQPLSSSKSKGKKKLFQNPPLPFFIPCQPNFHPNHPLEINKIIPSEIWPSGKTLAPWDVNIDPPTPYQEQLKKALKEYQSDIPDPKEWSQDYPMYCSQATQNKLAWKDVHEDIFDKPLDDLEEKLEQLKFKCYRSREEKKRKIEELNITSDISIDYDTD</sequence>
<dbReference type="SUPFAM" id="SSF56672">
    <property type="entry name" value="DNA/RNA polymerases"/>
    <property type="match status" value="1"/>
</dbReference>
<keyword evidence="3" id="KW-0540">Nuclease</keyword>
<feature type="domain" description="Reverse transcriptase RNase H-like" evidence="7">
    <location>
        <begin position="14"/>
        <end position="96"/>
    </location>
</feature>
<keyword evidence="6" id="KW-0695">RNA-directed DNA polymerase</keyword>
<keyword evidence="2" id="KW-0548">Nucleotidyltransferase</keyword>
<protein>
    <recommendedName>
        <fullName evidence="7">Reverse transcriptase RNase H-like domain-containing protein</fullName>
    </recommendedName>
</protein>
<dbReference type="InterPro" id="IPR041373">
    <property type="entry name" value="RT_RNaseH"/>
</dbReference>
<dbReference type="AlphaFoldDB" id="A0A7J8QUG2"/>
<evidence type="ECO:0000256" key="3">
    <source>
        <dbReference type="ARBA" id="ARBA00022722"/>
    </source>
</evidence>
<evidence type="ECO:0000313" key="9">
    <source>
        <dbReference type="Proteomes" id="UP000593561"/>
    </source>
</evidence>
<gene>
    <name evidence="8" type="ORF">Godav_017778</name>
</gene>
<keyword evidence="1" id="KW-0808">Transferase</keyword>
<evidence type="ECO:0000259" key="7">
    <source>
        <dbReference type="Pfam" id="PF17917"/>
    </source>
</evidence>